<evidence type="ECO:0000256" key="1">
    <source>
        <dbReference type="SAM" id="MobiDB-lite"/>
    </source>
</evidence>
<dbReference type="AlphaFoldDB" id="A0A0H2TZX0"/>
<evidence type="ECO:0000313" key="2">
    <source>
        <dbReference type="EMBL" id="KLU89645.1"/>
    </source>
</evidence>
<proteinExistence type="predicted"/>
<dbReference type="VEuPathDB" id="FungiDB:MAPG_08616"/>
<gene>
    <name evidence="2" type="ORF">MAPG_08616</name>
</gene>
<name>A0A0H2TZX0_MAGP6</name>
<dbReference type="EMBL" id="GL876973">
    <property type="protein sequence ID" value="KLU89645.1"/>
    <property type="molecule type" value="Genomic_DNA"/>
</dbReference>
<protein>
    <submittedName>
        <fullName evidence="2">Uncharacterized protein</fullName>
    </submittedName>
</protein>
<feature type="region of interest" description="Disordered" evidence="1">
    <location>
        <begin position="44"/>
        <end position="67"/>
    </location>
</feature>
<organism evidence="2">
    <name type="scientific">Magnaporthiopsis poae (strain ATCC 64411 / 73-15)</name>
    <name type="common">Kentucky bluegrass fungus</name>
    <name type="synonym">Magnaporthe poae</name>
    <dbReference type="NCBI Taxonomy" id="644358"/>
    <lineage>
        <taxon>Eukaryota</taxon>
        <taxon>Fungi</taxon>
        <taxon>Dikarya</taxon>
        <taxon>Ascomycota</taxon>
        <taxon>Pezizomycotina</taxon>
        <taxon>Sordariomycetes</taxon>
        <taxon>Sordariomycetidae</taxon>
        <taxon>Magnaporthales</taxon>
        <taxon>Magnaporthaceae</taxon>
        <taxon>Magnaporthiopsis</taxon>
    </lineage>
</organism>
<reference evidence="2" key="2">
    <citation type="submission" date="2011-03" db="EMBL/GenBank/DDBJ databases">
        <title>Annotation of Magnaporthe poae ATCC 64411.</title>
        <authorList>
            <person name="Ma L.-J."/>
            <person name="Dead R."/>
            <person name="Young S.K."/>
            <person name="Zeng Q."/>
            <person name="Gargeya S."/>
            <person name="Fitzgerald M."/>
            <person name="Haas B."/>
            <person name="Abouelleil A."/>
            <person name="Alvarado L."/>
            <person name="Arachchi H.M."/>
            <person name="Berlin A."/>
            <person name="Brown A."/>
            <person name="Chapman S.B."/>
            <person name="Chen Z."/>
            <person name="Dunbar C."/>
            <person name="Freedman E."/>
            <person name="Gearin G."/>
            <person name="Gellesch M."/>
            <person name="Goldberg J."/>
            <person name="Griggs A."/>
            <person name="Gujja S."/>
            <person name="Heiman D."/>
            <person name="Howarth C."/>
            <person name="Larson L."/>
            <person name="Lui A."/>
            <person name="MacDonald P.J.P."/>
            <person name="Mehta T."/>
            <person name="Montmayeur A."/>
            <person name="Murphy C."/>
            <person name="Neiman D."/>
            <person name="Pearson M."/>
            <person name="Priest M."/>
            <person name="Roberts A."/>
            <person name="Saif S."/>
            <person name="Shea T."/>
            <person name="Shenoy N."/>
            <person name="Sisk P."/>
            <person name="Stolte C."/>
            <person name="Sykes S."/>
            <person name="Yandava C."/>
            <person name="Wortman J."/>
            <person name="Nusbaum C."/>
            <person name="Birren B."/>
        </authorList>
    </citation>
    <scope>NUCLEOTIDE SEQUENCE</scope>
    <source>
        <strain evidence="2">ATCC 64411</strain>
    </source>
</reference>
<accession>A0A0H2TZX0</accession>
<feature type="non-terminal residue" evidence="2">
    <location>
        <position position="1"/>
    </location>
</feature>
<sequence length="67" mass="6766">LNTEFFAESSGQASKESLADLWAGFLERSVEEAAVSGAIAGISSRKGSMSSNATGTTRPDTRGGGGV</sequence>
<reference evidence="2" key="1">
    <citation type="submission" date="2010-05" db="EMBL/GenBank/DDBJ databases">
        <title>The Genome Sequence of Magnaporthe poae strain ATCC 64411.</title>
        <authorList>
            <consortium name="The Broad Institute Genome Sequencing Platform"/>
            <consortium name="Broad Institute Genome Sequencing Center for Infectious Disease"/>
            <person name="Ma L.-J."/>
            <person name="Dead R."/>
            <person name="Young S."/>
            <person name="Zeng Q."/>
            <person name="Koehrsen M."/>
            <person name="Alvarado L."/>
            <person name="Berlin A."/>
            <person name="Chapman S.B."/>
            <person name="Chen Z."/>
            <person name="Freedman E."/>
            <person name="Gellesch M."/>
            <person name="Goldberg J."/>
            <person name="Griggs A."/>
            <person name="Gujja S."/>
            <person name="Heilman E.R."/>
            <person name="Heiman D."/>
            <person name="Hepburn T."/>
            <person name="Howarth C."/>
            <person name="Jen D."/>
            <person name="Larson L."/>
            <person name="Mehta T."/>
            <person name="Neiman D."/>
            <person name="Pearson M."/>
            <person name="Roberts A."/>
            <person name="Saif S."/>
            <person name="Shea T."/>
            <person name="Shenoy N."/>
            <person name="Sisk P."/>
            <person name="Stolte C."/>
            <person name="Sykes S."/>
            <person name="Walk T."/>
            <person name="White J."/>
            <person name="Yandava C."/>
            <person name="Haas B."/>
            <person name="Nusbaum C."/>
            <person name="Birren B."/>
        </authorList>
    </citation>
    <scope>NUCLEOTIDE SEQUENCE</scope>
    <source>
        <strain evidence="2">ATCC 64411</strain>
    </source>
</reference>